<dbReference type="EnsemblMetazoa" id="ASIC021840-RA">
    <property type="protein sequence ID" value="ASIC021840-PA"/>
    <property type="gene ID" value="ASIC021840"/>
</dbReference>
<organism evidence="1">
    <name type="scientific">Anopheles sinensis</name>
    <name type="common">Mosquito</name>
    <dbReference type="NCBI Taxonomy" id="74873"/>
    <lineage>
        <taxon>Eukaryota</taxon>
        <taxon>Metazoa</taxon>
        <taxon>Ecdysozoa</taxon>
        <taxon>Arthropoda</taxon>
        <taxon>Hexapoda</taxon>
        <taxon>Insecta</taxon>
        <taxon>Pterygota</taxon>
        <taxon>Neoptera</taxon>
        <taxon>Endopterygota</taxon>
        <taxon>Diptera</taxon>
        <taxon>Nematocera</taxon>
        <taxon>Culicoidea</taxon>
        <taxon>Culicidae</taxon>
        <taxon>Anophelinae</taxon>
        <taxon>Anopheles</taxon>
    </lineage>
</organism>
<evidence type="ECO:0000313" key="2">
    <source>
        <dbReference type="EnsemblMetazoa" id="ASIC021840-PA"/>
    </source>
</evidence>
<name>A0A084WTQ7_ANOSI</name>
<protein>
    <submittedName>
        <fullName evidence="1 2">Uncharacterized protein</fullName>
    </submittedName>
</protein>
<evidence type="ECO:0000313" key="1">
    <source>
        <dbReference type="EMBL" id="KFB53601.1"/>
    </source>
</evidence>
<dbReference type="EMBL" id="KE525420">
    <property type="protein sequence ID" value="KFB53601.1"/>
    <property type="molecule type" value="Genomic_DNA"/>
</dbReference>
<dbReference type="VEuPathDB" id="VectorBase:ASIC021840"/>
<reference evidence="1 3" key="1">
    <citation type="journal article" date="2014" name="BMC Genomics">
        <title>Genome sequence of Anopheles sinensis provides insight into genetics basis of mosquito competence for malaria parasites.</title>
        <authorList>
            <person name="Zhou D."/>
            <person name="Zhang D."/>
            <person name="Ding G."/>
            <person name="Shi L."/>
            <person name="Hou Q."/>
            <person name="Ye Y."/>
            <person name="Xu Y."/>
            <person name="Zhou H."/>
            <person name="Xiong C."/>
            <person name="Li S."/>
            <person name="Yu J."/>
            <person name="Hong S."/>
            <person name="Yu X."/>
            <person name="Zou P."/>
            <person name="Chen C."/>
            <person name="Chang X."/>
            <person name="Wang W."/>
            <person name="Lv Y."/>
            <person name="Sun Y."/>
            <person name="Ma L."/>
            <person name="Shen B."/>
            <person name="Zhu C."/>
        </authorList>
    </citation>
    <scope>NUCLEOTIDE SEQUENCE [LARGE SCALE GENOMIC DNA]</scope>
</reference>
<accession>A0A084WTQ7</accession>
<proteinExistence type="predicted"/>
<dbReference type="AlphaFoldDB" id="A0A084WTQ7"/>
<sequence length="74" mass="8754">MEPRNEKKPIKLTVPSLKRRNSVIPLDRFVFFASQKKTGAQKAERDDDDEIIIHTHVRAETMRGRNDRKESEYE</sequence>
<dbReference type="Proteomes" id="UP000030765">
    <property type="component" value="Unassembled WGS sequence"/>
</dbReference>
<keyword evidence="3" id="KW-1185">Reference proteome</keyword>
<dbReference type="EMBL" id="ATLV01026912">
    <property type="status" value="NOT_ANNOTATED_CDS"/>
    <property type="molecule type" value="Genomic_DNA"/>
</dbReference>
<evidence type="ECO:0000313" key="3">
    <source>
        <dbReference type="Proteomes" id="UP000030765"/>
    </source>
</evidence>
<reference evidence="2" key="2">
    <citation type="submission" date="2020-05" db="UniProtKB">
        <authorList>
            <consortium name="EnsemblMetazoa"/>
        </authorList>
    </citation>
    <scope>IDENTIFICATION</scope>
</reference>
<gene>
    <name evidence="1" type="ORF">ZHAS_00021840</name>
</gene>